<comment type="caution">
    <text evidence="2">The sequence shown here is derived from an EMBL/GenBank/DDBJ whole genome shotgun (WGS) entry which is preliminary data.</text>
</comment>
<keyword evidence="3" id="KW-1185">Reference proteome</keyword>
<feature type="compositionally biased region" description="Polar residues" evidence="1">
    <location>
        <begin position="59"/>
        <end position="84"/>
    </location>
</feature>
<dbReference type="AlphaFoldDB" id="A0A218ZAG4"/>
<dbReference type="Proteomes" id="UP000242519">
    <property type="component" value="Unassembled WGS sequence"/>
</dbReference>
<reference evidence="2 3" key="1">
    <citation type="submission" date="2017-04" db="EMBL/GenBank/DDBJ databases">
        <title>Draft genome sequence of Marssonina coronaria NL1: causal agent of apple blotch.</title>
        <authorList>
            <person name="Cheng Q."/>
        </authorList>
    </citation>
    <scope>NUCLEOTIDE SEQUENCE [LARGE SCALE GENOMIC DNA]</scope>
    <source>
        <strain evidence="2 3">NL1</strain>
    </source>
</reference>
<feature type="compositionally biased region" description="Low complexity" evidence="1">
    <location>
        <begin position="88"/>
        <end position="100"/>
    </location>
</feature>
<gene>
    <name evidence="2" type="ORF">B2J93_365</name>
</gene>
<proteinExistence type="predicted"/>
<organism evidence="2 3">
    <name type="scientific">Diplocarpon coronariae</name>
    <dbReference type="NCBI Taxonomy" id="2795749"/>
    <lineage>
        <taxon>Eukaryota</taxon>
        <taxon>Fungi</taxon>
        <taxon>Dikarya</taxon>
        <taxon>Ascomycota</taxon>
        <taxon>Pezizomycotina</taxon>
        <taxon>Leotiomycetes</taxon>
        <taxon>Helotiales</taxon>
        <taxon>Drepanopezizaceae</taxon>
        <taxon>Diplocarpon</taxon>
    </lineage>
</organism>
<feature type="region of interest" description="Disordered" evidence="1">
    <location>
        <begin position="1"/>
        <end position="121"/>
    </location>
</feature>
<dbReference type="STRING" id="503106.A0A218ZAG4"/>
<accession>A0A218ZAG4</accession>
<protein>
    <submittedName>
        <fullName evidence="2">Uncharacterized protein</fullName>
    </submittedName>
</protein>
<dbReference type="InParanoid" id="A0A218ZAG4"/>
<evidence type="ECO:0000313" key="2">
    <source>
        <dbReference type="EMBL" id="OWP04156.1"/>
    </source>
</evidence>
<dbReference type="EMBL" id="MZNU01000132">
    <property type="protein sequence ID" value="OWP04156.1"/>
    <property type="molecule type" value="Genomic_DNA"/>
</dbReference>
<name>A0A218ZAG4_9HELO</name>
<evidence type="ECO:0000313" key="3">
    <source>
        <dbReference type="Proteomes" id="UP000242519"/>
    </source>
</evidence>
<feature type="compositionally biased region" description="Low complexity" evidence="1">
    <location>
        <begin position="1"/>
        <end position="22"/>
    </location>
</feature>
<sequence>MNRSTSPTRSAGSTVSSSSWDTARASIISKEDAQPSADIRNIPSNSFYKRSSRIERELQNPTPTSPSTSNHNYSTFAKAPSTSRSKPRASSRTSSIASRAPTKAPRASARTPSRSNVGSEFARGSVGESWFRYNVCKRSYRRCKEEDNALSVVGKEIVELVTSDQCYNFRIGDQRKFVNRLIGRWNLFKAGKNTKIESWARNKLPKNMMEGKTRNPLKTLIAETGTEDASRKIERAVKATTRAVSFDGGFEAARRAMAQLG</sequence>
<dbReference type="OrthoDB" id="67027at2759"/>
<evidence type="ECO:0000256" key="1">
    <source>
        <dbReference type="SAM" id="MobiDB-lite"/>
    </source>
</evidence>